<comment type="caution">
    <text evidence="1">The sequence shown here is derived from an EMBL/GenBank/DDBJ whole genome shotgun (WGS) entry which is preliminary data.</text>
</comment>
<dbReference type="Proteomes" id="UP000252731">
    <property type="component" value="Unassembled WGS sequence"/>
</dbReference>
<organism evidence="1 2">
    <name type="scientific">Cytobacillus firmus</name>
    <name type="common">Bacillus firmus</name>
    <dbReference type="NCBI Taxonomy" id="1399"/>
    <lineage>
        <taxon>Bacteria</taxon>
        <taxon>Bacillati</taxon>
        <taxon>Bacillota</taxon>
        <taxon>Bacilli</taxon>
        <taxon>Bacillales</taxon>
        <taxon>Bacillaceae</taxon>
        <taxon>Cytobacillus</taxon>
    </lineage>
</organism>
<dbReference type="EMBL" id="QNSF01000003">
    <property type="protein sequence ID" value="RBP95089.1"/>
    <property type="molecule type" value="Genomic_DNA"/>
</dbReference>
<evidence type="ECO:0000313" key="2">
    <source>
        <dbReference type="Proteomes" id="UP000252731"/>
    </source>
</evidence>
<dbReference type="AlphaFoldDB" id="A0A366K014"/>
<name>A0A366K014_CYTFI</name>
<accession>A0A366K014</accession>
<evidence type="ECO:0000313" key="1">
    <source>
        <dbReference type="EMBL" id="RBP95089.1"/>
    </source>
</evidence>
<gene>
    <name evidence="1" type="ORF">DFO70_103119</name>
</gene>
<reference evidence="1 2" key="1">
    <citation type="submission" date="2018-06" db="EMBL/GenBank/DDBJ databases">
        <title>Freshwater and sediment microbial communities from various areas in North America, analyzing microbe dynamics in response to fracking.</title>
        <authorList>
            <person name="Lamendella R."/>
        </authorList>
    </citation>
    <scope>NUCLEOTIDE SEQUENCE [LARGE SCALE GENOMIC DNA]</scope>
    <source>
        <strain evidence="1 2">14_TX</strain>
    </source>
</reference>
<proteinExistence type="predicted"/>
<sequence length="73" mass="7718">MNHLMPKAPQDAGHADIVSGRGAISLRSLKGQSPPHFGQSLPKRQTTPFREARLVLVGGGQGTCAFLLGVKRA</sequence>
<protein>
    <submittedName>
        <fullName evidence="1">Uncharacterized protein</fullName>
    </submittedName>
</protein>
<keyword evidence="2" id="KW-1185">Reference proteome</keyword>